<reference evidence="1" key="2">
    <citation type="submission" date="2020-09" db="EMBL/GenBank/DDBJ databases">
        <authorList>
            <person name="Sun Q."/>
            <person name="Zhou Y."/>
        </authorList>
    </citation>
    <scope>NUCLEOTIDE SEQUENCE</scope>
    <source>
        <strain evidence="1">CGMCC 1.15320</strain>
    </source>
</reference>
<dbReference type="InterPro" id="IPR002736">
    <property type="entry name" value="CitG"/>
</dbReference>
<dbReference type="PANTHER" id="PTHR42280:SF1">
    <property type="entry name" value="CITG FAMILY PROTEIN"/>
    <property type="match status" value="1"/>
</dbReference>
<organism evidence="1 2">
    <name type="scientific">Nitratireductor aestuarii</name>
    <dbReference type="NCBI Taxonomy" id="1735103"/>
    <lineage>
        <taxon>Bacteria</taxon>
        <taxon>Pseudomonadati</taxon>
        <taxon>Pseudomonadota</taxon>
        <taxon>Alphaproteobacteria</taxon>
        <taxon>Hyphomicrobiales</taxon>
        <taxon>Phyllobacteriaceae</taxon>
        <taxon>Nitratireductor</taxon>
    </lineage>
</organism>
<protein>
    <submittedName>
        <fullName evidence="1">Triphosphoribosyl-dephospho-CoA synthase</fullName>
    </submittedName>
</protein>
<proteinExistence type="predicted"/>
<dbReference type="Proteomes" id="UP000636264">
    <property type="component" value="Unassembled WGS sequence"/>
</dbReference>
<gene>
    <name evidence="1" type="ORF">GCM10011385_10710</name>
</gene>
<accession>A0A916RIT2</accession>
<comment type="caution">
    <text evidence="1">The sequence shown here is derived from an EMBL/GenBank/DDBJ whole genome shotgun (WGS) entry which is preliminary data.</text>
</comment>
<keyword evidence="2" id="KW-1185">Reference proteome</keyword>
<sequence length="282" mass="30377">MLSRRQIEEAYRSACEAEIDALKPGNVHRFADGHRMTIHDFLESARVTAPIVADPIQSPGERILQAVAATRETVRTNTNLGILLLCVPLASAAEGNAANLRGSVGKILTSLDLEDTRAIYQAIRLTSPGGLGSAGEHDVREEPKTGILEAMALAADRDLIARQYTNGYADIFETGVPALEAAVHAGETGMWPTIFAYLAFLSLFEDSHILRKHGQPAAAEVRREAAAILRDLSSEDPEARMEKLLAFDQSLKARGLNPGTSADLTVATCFASELRKMSRAAS</sequence>
<dbReference type="Pfam" id="PF01874">
    <property type="entry name" value="CitG"/>
    <property type="match status" value="1"/>
</dbReference>
<reference evidence="1" key="1">
    <citation type="journal article" date="2014" name="Int. J. Syst. Evol. Microbiol.">
        <title>Complete genome sequence of Corynebacterium casei LMG S-19264T (=DSM 44701T), isolated from a smear-ripened cheese.</title>
        <authorList>
            <consortium name="US DOE Joint Genome Institute (JGI-PGF)"/>
            <person name="Walter F."/>
            <person name="Albersmeier A."/>
            <person name="Kalinowski J."/>
            <person name="Ruckert C."/>
        </authorList>
    </citation>
    <scope>NUCLEOTIDE SEQUENCE</scope>
    <source>
        <strain evidence="1">CGMCC 1.15320</strain>
    </source>
</reference>
<dbReference type="EMBL" id="BMIF01000002">
    <property type="protein sequence ID" value="GGA58873.1"/>
    <property type="molecule type" value="Genomic_DNA"/>
</dbReference>
<name>A0A916RIT2_9HYPH</name>
<dbReference type="PANTHER" id="PTHR42280">
    <property type="entry name" value="CITG FAMILY PROTEIN"/>
    <property type="match status" value="1"/>
</dbReference>
<dbReference type="Gene3D" id="1.10.4200.10">
    <property type="entry name" value="Triphosphoribosyl-dephospho-CoA protein"/>
    <property type="match status" value="1"/>
</dbReference>
<dbReference type="GO" id="GO:0046917">
    <property type="term" value="F:triphosphoribosyl-dephospho-CoA synthase activity"/>
    <property type="evidence" value="ECO:0007669"/>
    <property type="project" value="InterPro"/>
</dbReference>
<dbReference type="GO" id="GO:0005524">
    <property type="term" value="F:ATP binding"/>
    <property type="evidence" value="ECO:0007669"/>
    <property type="project" value="InterPro"/>
</dbReference>
<evidence type="ECO:0000313" key="2">
    <source>
        <dbReference type="Proteomes" id="UP000636264"/>
    </source>
</evidence>
<dbReference type="RefSeq" id="WP_188719913.1">
    <property type="nucleotide sequence ID" value="NZ_BMIF01000002.1"/>
</dbReference>
<dbReference type="AlphaFoldDB" id="A0A916RIT2"/>
<evidence type="ECO:0000313" key="1">
    <source>
        <dbReference type="EMBL" id="GGA58873.1"/>
    </source>
</evidence>